<keyword evidence="8" id="KW-0732">Signal</keyword>
<reference evidence="10 11" key="1">
    <citation type="submission" date="2019-07" db="EMBL/GenBank/DDBJ databases">
        <authorList>
            <person name="Kim J."/>
        </authorList>
    </citation>
    <scope>NUCLEOTIDE SEQUENCE [LARGE SCALE GENOMIC DNA]</scope>
    <source>
        <strain evidence="11">dk17</strain>
    </source>
</reference>
<evidence type="ECO:0000259" key="9">
    <source>
        <dbReference type="PROSITE" id="PS50059"/>
    </source>
</evidence>
<evidence type="ECO:0000256" key="7">
    <source>
        <dbReference type="SAM" id="MobiDB-lite"/>
    </source>
</evidence>
<keyword evidence="11" id="KW-1185">Reference proteome</keyword>
<evidence type="ECO:0000313" key="10">
    <source>
        <dbReference type="EMBL" id="TWR30305.1"/>
    </source>
</evidence>
<evidence type="ECO:0000256" key="3">
    <source>
        <dbReference type="ARBA" id="ARBA00013194"/>
    </source>
</evidence>
<dbReference type="OrthoDB" id="9814548at2"/>
<dbReference type="RefSeq" id="WP_146380766.1">
    <property type="nucleotide sequence ID" value="NZ_VOEJ01000002.1"/>
</dbReference>
<dbReference type="EC" id="5.2.1.8" evidence="3 6"/>
<keyword evidence="4 6" id="KW-0697">Rotamase</keyword>
<dbReference type="Gene3D" id="3.10.50.40">
    <property type="match status" value="2"/>
</dbReference>
<evidence type="ECO:0000256" key="6">
    <source>
        <dbReference type="PROSITE-ProRule" id="PRU00277"/>
    </source>
</evidence>
<evidence type="ECO:0000256" key="5">
    <source>
        <dbReference type="ARBA" id="ARBA00023235"/>
    </source>
</evidence>
<dbReference type="Pfam" id="PF00254">
    <property type="entry name" value="FKBP_C"/>
    <property type="match status" value="2"/>
</dbReference>
<gene>
    <name evidence="10" type="ORF">FPZ43_05030</name>
</gene>
<dbReference type="PANTHER" id="PTHR43811">
    <property type="entry name" value="FKBP-TYPE PEPTIDYL-PROLYL CIS-TRANS ISOMERASE FKPA"/>
    <property type="match status" value="1"/>
</dbReference>
<evidence type="ECO:0000256" key="4">
    <source>
        <dbReference type="ARBA" id="ARBA00023110"/>
    </source>
</evidence>
<comment type="similarity">
    <text evidence="2">Belongs to the FKBP-type PPIase family.</text>
</comment>
<dbReference type="EMBL" id="VOEJ01000002">
    <property type="protein sequence ID" value="TWR30305.1"/>
    <property type="molecule type" value="Genomic_DNA"/>
</dbReference>
<evidence type="ECO:0000313" key="11">
    <source>
        <dbReference type="Proteomes" id="UP000320042"/>
    </source>
</evidence>
<evidence type="ECO:0000256" key="8">
    <source>
        <dbReference type="SAM" id="SignalP"/>
    </source>
</evidence>
<comment type="caution">
    <text evidence="10">The sequence shown here is derived from an EMBL/GenBank/DDBJ whole genome shotgun (WGS) entry which is preliminary data.</text>
</comment>
<dbReference type="AlphaFoldDB" id="A0A563UG09"/>
<accession>A0A563UG09</accession>
<name>A0A563UG09_9SPHI</name>
<dbReference type="Proteomes" id="UP000320042">
    <property type="component" value="Unassembled WGS sequence"/>
</dbReference>
<comment type="catalytic activity">
    <reaction evidence="1 6">
        <text>[protein]-peptidylproline (omega=180) = [protein]-peptidylproline (omega=0)</text>
        <dbReference type="Rhea" id="RHEA:16237"/>
        <dbReference type="Rhea" id="RHEA-COMP:10747"/>
        <dbReference type="Rhea" id="RHEA-COMP:10748"/>
        <dbReference type="ChEBI" id="CHEBI:83833"/>
        <dbReference type="ChEBI" id="CHEBI:83834"/>
        <dbReference type="EC" id="5.2.1.8"/>
    </reaction>
</comment>
<sequence length="326" mass="34576">MKNTIYTIALLLLGGMAANAQVAGKTSKGVQYQIIGSGQGVKIKQNDVITFHAVQKTDKDSTLFSTYAQGQPVKTQVRPSSNIGDLMDIFPLMSVNDSAIVRVPTDSVFKGHEEARPPFMAKGSSIVFNIKIVKVQTLDEAMAERTAGLEKLKTDEKAAADAYIAQQKLMPKATASGLKYVITKVGTGIKPVNGDSVEVNYAGRTTDGKLFDSSIESVAKAGGLEQPGRTYEPIKFVVGAGNVIPGWDEGLLLLNQGSTAKLIIPSALAYGERGGGSAIAPYSTLVFDVELVKVTHPKKAAVSPATKRGVKGKAPVKKRSAVKRKN</sequence>
<feature type="compositionally biased region" description="Basic residues" evidence="7">
    <location>
        <begin position="308"/>
        <end position="326"/>
    </location>
</feature>
<evidence type="ECO:0000256" key="1">
    <source>
        <dbReference type="ARBA" id="ARBA00000971"/>
    </source>
</evidence>
<evidence type="ECO:0000256" key="2">
    <source>
        <dbReference type="ARBA" id="ARBA00006577"/>
    </source>
</evidence>
<feature type="domain" description="PPIase FKBP-type" evidence="9">
    <location>
        <begin position="194"/>
        <end position="295"/>
    </location>
</feature>
<feature type="signal peptide" evidence="8">
    <location>
        <begin position="1"/>
        <end position="22"/>
    </location>
</feature>
<keyword evidence="5 6" id="KW-0413">Isomerase</keyword>
<feature type="region of interest" description="Disordered" evidence="7">
    <location>
        <begin position="302"/>
        <end position="326"/>
    </location>
</feature>
<dbReference type="InterPro" id="IPR046357">
    <property type="entry name" value="PPIase_dom_sf"/>
</dbReference>
<dbReference type="PROSITE" id="PS50059">
    <property type="entry name" value="FKBP_PPIASE"/>
    <property type="match status" value="1"/>
</dbReference>
<dbReference type="InterPro" id="IPR001179">
    <property type="entry name" value="PPIase_FKBP_dom"/>
</dbReference>
<proteinExistence type="inferred from homology"/>
<organism evidence="10 11">
    <name type="scientific">Mucilaginibacter pallidiroseus</name>
    <dbReference type="NCBI Taxonomy" id="2599295"/>
    <lineage>
        <taxon>Bacteria</taxon>
        <taxon>Pseudomonadati</taxon>
        <taxon>Bacteroidota</taxon>
        <taxon>Sphingobacteriia</taxon>
        <taxon>Sphingobacteriales</taxon>
        <taxon>Sphingobacteriaceae</taxon>
        <taxon>Mucilaginibacter</taxon>
    </lineage>
</organism>
<dbReference type="SUPFAM" id="SSF54534">
    <property type="entry name" value="FKBP-like"/>
    <property type="match status" value="2"/>
</dbReference>
<dbReference type="PANTHER" id="PTHR43811:SF19">
    <property type="entry name" value="39 KDA FK506-BINDING NUCLEAR PROTEIN"/>
    <property type="match status" value="1"/>
</dbReference>
<dbReference type="GO" id="GO:0003755">
    <property type="term" value="F:peptidyl-prolyl cis-trans isomerase activity"/>
    <property type="evidence" value="ECO:0007669"/>
    <property type="project" value="UniProtKB-KW"/>
</dbReference>
<feature type="chain" id="PRO_5021903853" description="peptidylprolyl isomerase" evidence="8">
    <location>
        <begin position="23"/>
        <end position="326"/>
    </location>
</feature>
<protein>
    <recommendedName>
        <fullName evidence="3 6">peptidylprolyl isomerase</fullName>
        <ecNumber evidence="3 6">5.2.1.8</ecNumber>
    </recommendedName>
</protein>